<keyword evidence="4 5" id="KW-0067">ATP-binding</keyword>
<dbReference type="Gene3D" id="3.30.200.20">
    <property type="entry name" value="Phosphorylase Kinase, domain 1"/>
    <property type="match status" value="1"/>
</dbReference>
<evidence type="ECO:0000256" key="6">
    <source>
        <dbReference type="RuleBase" id="RU000304"/>
    </source>
</evidence>
<dbReference type="SMART" id="SM00220">
    <property type="entry name" value="S_TKc"/>
    <property type="match status" value="1"/>
</dbReference>
<evidence type="ECO:0000256" key="5">
    <source>
        <dbReference type="PROSITE-ProRule" id="PRU10141"/>
    </source>
</evidence>
<keyword evidence="2 5" id="KW-0547">Nucleotide-binding</keyword>
<reference evidence="8 9" key="1">
    <citation type="submission" date="2024-04" db="EMBL/GenBank/DDBJ databases">
        <title>The reference genome of an endangered Asteraceae, Deinandra increscens subsp. villosa, native to the Central Coast of California.</title>
        <authorList>
            <person name="Guilliams M."/>
            <person name="Hasenstab-Lehman K."/>
            <person name="Meyer R."/>
            <person name="Mcevoy S."/>
        </authorList>
    </citation>
    <scope>NUCLEOTIDE SEQUENCE [LARGE SCALE GENOMIC DNA]</scope>
    <source>
        <tissue evidence="8">Leaf</tissue>
    </source>
</reference>
<accession>A0AAP0GNA4</accession>
<protein>
    <recommendedName>
        <fullName evidence="7">Protein kinase domain-containing protein</fullName>
    </recommendedName>
</protein>
<dbReference type="SUPFAM" id="SSF56112">
    <property type="entry name" value="Protein kinase-like (PK-like)"/>
    <property type="match status" value="1"/>
</dbReference>
<comment type="similarity">
    <text evidence="6">Belongs to the protein kinase superfamily.</text>
</comment>
<name>A0AAP0GNA4_9ASTR</name>
<sequence>MVYLINSFCCFTASDKVADCSTSDDDIATTPFHEFSWYDIKKGTQNFSAQIGSGGFSTVYLARLPDFGLTAVKIQSACTHRLAQIHDHELQILTRLKHPNIVKFLGHCGNDSEEKHALLFEFASNGTLHERLDHHNLTWKTRTAIAFQLASAMEYLHGINIIHADIKSSNILLDQHLNCKLCDFGSAKLGFASMVLPPSSTKMNRMIMGSQGYVDPHYLKTGLVSNKNDVYSFGVVLLELVTGREAFSLERGERLTEIMGGVVNGAVGVEEVVDPRLRYGGDGFDLEEVKAMVRVAGKCIGYSPMLRPSASEIVTSMRSMFQSVSHL</sequence>
<dbReference type="InterPro" id="IPR008271">
    <property type="entry name" value="Ser/Thr_kinase_AS"/>
</dbReference>
<dbReference type="EMBL" id="JBCNJP010000024">
    <property type="protein sequence ID" value="KAK9056608.1"/>
    <property type="molecule type" value="Genomic_DNA"/>
</dbReference>
<proteinExistence type="inferred from homology"/>
<keyword evidence="1" id="KW-0808">Transferase</keyword>
<evidence type="ECO:0000256" key="4">
    <source>
        <dbReference type="ARBA" id="ARBA00022840"/>
    </source>
</evidence>
<dbReference type="PROSITE" id="PS00108">
    <property type="entry name" value="PROTEIN_KINASE_ST"/>
    <property type="match status" value="1"/>
</dbReference>
<comment type="caution">
    <text evidence="8">The sequence shown here is derived from an EMBL/GenBank/DDBJ whole genome shotgun (WGS) entry which is preliminary data.</text>
</comment>
<dbReference type="InterPro" id="IPR000719">
    <property type="entry name" value="Prot_kinase_dom"/>
</dbReference>
<feature type="binding site" evidence="5">
    <location>
        <position position="73"/>
    </location>
    <ligand>
        <name>ATP</name>
        <dbReference type="ChEBI" id="CHEBI:30616"/>
    </ligand>
</feature>
<dbReference type="InterPro" id="IPR011009">
    <property type="entry name" value="Kinase-like_dom_sf"/>
</dbReference>
<dbReference type="Proteomes" id="UP001408789">
    <property type="component" value="Unassembled WGS sequence"/>
</dbReference>
<keyword evidence="3" id="KW-0418">Kinase</keyword>
<dbReference type="PANTHER" id="PTHR27001">
    <property type="entry name" value="OS01G0253100 PROTEIN"/>
    <property type="match status" value="1"/>
</dbReference>
<gene>
    <name evidence="8" type="ORF">SSX86_023970</name>
</gene>
<dbReference type="PROSITE" id="PS50011">
    <property type="entry name" value="PROTEIN_KINASE_DOM"/>
    <property type="match status" value="1"/>
</dbReference>
<dbReference type="PROSITE" id="PS00107">
    <property type="entry name" value="PROTEIN_KINASE_ATP"/>
    <property type="match status" value="1"/>
</dbReference>
<evidence type="ECO:0000313" key="8">
    <source>
        <dbReference type="EMBL" id="KAK9056608.1"/>
    </source>
</evidence>
<dbReference type="GO" id="GO:0004674">
    <property type="term" value="F:protein serine/threonine kinase activity"/>
    <property type="evidence" value="ECO:0007669"/>
    <property type="project" value="UniProtKB-KW"/>
</dbReference>
<dbReference type="PANTHER" id="PTHR27001:SF585">
    <property type="entry name" value="OS02G0648100 PROTEIN"/>
    <property type="match status" value="1"/>
</dbReference>
<dbReference type="InterPro" id="IPR017441">
    <property type="entry name" value="Protein_kinase_ATP_BS"/>
</dbReference>
<dbReference type="Gene3D" id="1.10.510.10">
    <property type="entry name" value="Transferase(Phosphotransferase) domain 1"/>
    <property type="match status" value="1"/>
</dbReference>
<keyword evidence="9" id="KW-1185">Reference proteome</keyword>
<evidence type="ECO:0000256" key="2">
    <source>
        <dbReference type="ARBA" id="ARBA00022741"/>
    </source>
</evidence>
<dbReference type="GO" id="GO:0005524">
    <property type="term" value="F:ATP binding"/>
    <property type="evidence" value="ECO:0007669"/>
    <property type="project" value="UniProtKB-UniRule"/>
</dbReference>
<dbReference type="GO" id="GO:0005886">
    <property type="term" value="C:plasma membrane"/>
    <property type="evidence" value="ECO:0007669"/>
    <property type="project" value="TreeGrafter"/>
</dbReference>
<feature type="domain" description="Protein kinase" evidence="7">
    <location>
        <begin position="45"/>
        <end position="321"/>
    </location>
</feature>
<organism evidence="8 9">
    <name type="scientific">Deinandra increscens subsp. villosa</name>
    <dbReference type="NCBI Taxonomy" id="3103831"/>
    <lineage>
        <taxon>Eukaryota</taxon>
        <taxon>Viridiplantae</taxon>
        <taxon>Streptophyta</taxon>
        <taxon>Embryophyta</taxon>
        <taxon>Tracheophyta</taxon>
        <taxon>Spermatophyta</taxon>
        <taxon>Magnoliopsida</taxon>
        <taxon>eudicotyledons</taxon>
        <taxon>Gunneridae</taxon>
        <taxon>Pentapetalae</taxon>
        <taxon>asterids</taxon>
        <taxon>campanulids</taxon>
        <taxon>Asterales</taxon>
        <taxon>Asteraceae</taxon>
        <taxon>Asteroideae</taxon>
        <taxon>Heliantheae alliance</taxon>
        <taxon>Madieae</taxon>
        <taxon>Madiinae</taxon>
        <taxon>Deinandra</taxon>
    </lineage>
</organism>
<dbReference type="Pfam" id="PF00069">
    <property type="entry name" value="Pkinase"/>
    <property type="match status" value="1"/>
</dbReference>
<evidence type="ECO:0000256" key="1">
    <source>
        <dbReference type="ARBA" id="ARBA00022679"/>
    </source>
</evidence>
<evidence type="ECO:0000313" key="9">
    <source>
        <dbReference type="Proteomes" id="UP001408789"/>
    </source>
</evidence>
<dbReference type="AlphaFoldDB" id="A0AAP0GNA4"/>
<keyword evidence="6" id="KW-0723">Serine/threonine-protein kinase</keyword>
<evidence type="ECO:0000256" key="3">
    <source>
        <dbReference type="ARBA" id="ARBA00022777"/>
    </source>
</evidence>
<evidence type="ECO:0000259" key="7">
    <source>
        <dbReference type="PROSITE" id="PS50011"/>
    </source>
</evidence>